<dbReference type="Proteomes" id="UP000290560">
    <property type="component" value="Unassembled WGS sequence"/>
</dbReference>
<accession>A0A444EH67</accession>
<dbReference type="PANTHER" id="PTHR35455">
    <property type="entry name" value="UNNAMED PRODUCT"/>
    <property type="match status" value="1"/>
</dbReference>
<dbReference type="Pfam" id="PF16029">
    <property type="entry name" value="DUF4787"/>
    <property type="match status" value="1"/>
</dbReference>
<reference evidence="1" key="1">
    <citation type="journal article" date="2018" name="Data Brief">
        <title>Genome sequence data from 17 accessions of Ensete ventricosum, a staple food crop for millions in Ethiopia.</title>
        <authorList>
            <person name="Yemataw Z."/>
            <person name="Muzemil S."/>
            <person name="Ambachew D."/>
            <person name="Tripathi L."/>
            <person name="Tesfaye K."/>
            <person name="Chala A."/>
            <person name="Farbos A."/>
            <person name="O'Neill P."/>
            <person name="Moore K."/>
            <person name="Grant M."/>
            <person name="Studholme D.J."/>
        </authorList>
    </citation>
    <scope>NUCLEOTIDE SEQUENCE [LARGE SCALE GENOMIC DNA]</scope>
    <source>
        <tissue evidence="1">Leaf</tissue>
    </source>
</reference>
<sequence>MAKSPRRPSPARPLRVAGFWPGLLLLCVLAPVALAKSSLRPITVSGLHLMTPSVVVDLLLCSPDVDSDRARTSRWSIIDKENCALRCLSPVCFQLIYESDPVR</sequence>
<dbReference type="PANTHER" id="PTHR35455:SF1">
    <property type="entry name" value="AGAP005842-PA"/>
    <property type="match status" value="1"/>
</dbReference>
<proteinExistence type="predicted"/>
<organism evidence="1">
    <name type="scientific">Ensete ventricosum</name>
    <name type="common">Abyssinian banana</name>
    <name type="synonym">Musa ensete</name>
    <dbReference type="NCBI Taxonomy" id="4639"/>
    <lineage>
        <taxon>Eukaryota</taxon>
        <taxon>Viridiplantae</taxon>
        <taxon>Streptophyta</taxon>
        <taxon>Embryophyta</taxon>
        <taxon>Tracheophyta</taxon>
        <taxon>Spermatophyta</taxon>
        <taxon>Magnoliopsida</taxon>
        <taxon>Liliopsida</taxon>
        <taxon>Zingiberales</taxon>
        <taxon>Musaceae</taxon>
        <taxon>Ensete</taxon>
    </lineage>
</organism>
<protein>
    <submittedName>
        <fullName evidence="1">Uncharacterized protein</fullName>
    </submittedName>
</protein>
<name>A0A444EH67_ENSVE</name>
<evidence type="ECO:0000313" key="1">
    <source>
        <dbReference type="EMBL" id="RZR71172.1"/>
    </source>
</evidence>
<gene>
    <name evidence="1" type="ORF">BHM03_00003939</name>
</gene>
<dbReference type="AlphaFoldDB" id="A0A444EH67"/>
<dbReference type="InterPro" id="IPR031985">
    <property type="entry name" value="DUF4787"/>
</dbReference>
<dbReference type="EMBL" id="KV875499">
    <property type="protein sequence ID" value="RZR71172.1"/>
    <property type="molecule type" value="Genomic_DNA"/>
</dbReference>